<dbReference type="SUPFAM" id="SSF51735">
    <property type="entry name" value="NAD(P)-binding Rossmann-fold domains"/>
    <property type="match status" value="1"/>
</dbReference>
<gene>
    <name evidence="1" type="ORF">HUK84_13190</name>
</gene>
<protein>
    <submittedName>
        <fullName evidence="1">NAD-dependent epimerase</fullName>
    </submittedName>
</protein>
<dbReference type="Proteomes" id="UP000534870">
    <property type="component" value="Unassembled WGS sequence"/>
</dbReference>
<reference evidence="1 2" key="1">
    <citation type="submission" date="2020-06" db="EMBL/GenBank/DDBJ databases">
        <title>Description of novel acetic acid bacteria.</title>
        <authorList>
            <person name="Sombolestani A."/>
        </authorList>
    </citation>
    <scope>NUCLEOTIDE SEQUENCE [LARGE SCALE GENOMIC DNA]</scope>
    <source>
        <strain evidence="1 2">LMG 31431</strain>
    </source>
</reference>
<evidence type="ECO:0000313" key="2">
    <source>
        <dbReference type="Proteomes" id="UP000534870"/>
    </source>
</evidence>
<organism evidence="1 2">
    <name type="scientific">Nguyenibacter vanlangensis</name>
    <dbReference type="NCBI Taxonomy" id="1216886"/>
    <lineage>
        <taxon>Bacteria</taxon>
        <taxon>Pseudomonadati</taxon>
        <taxon>Pseudomonadota</taxon>
        <taxon>Alphaproteobacteria</taxon>
        <taxon>Acetobacterales</taxon>
        <taxon>Acetobacteraceae</taxon>
        <taxon>Nguyenibacter</taxon>
    </lineage>
</organism>
<name>A0A7Y7IXI8_9PROT</name>
<evidence type="ECO:0000313" key="1">
    <source>
        <dbReference type="EMBL" id="NVN12062.1"/>
    </source>
</evidence>
<feature type="non-terminal residue" evidence="1">
    <location>
        <position position="39"/>
    </location>
</feature>
<dbReference type="EMBL" id="JABXXP010000325">
    <property type="protein sequence ID" value="NVN12062.1"/>
    <property type="molecule type" value="Genomic_DNA"/>
</dbReference>
<dbReference type="AlphaFoldDB" id="A0A7Y7IXI8"/>
<sequence>MHVLILGAAGMIGRKLAEALARHPRIGARPIARLTLADV</sequence>
<proteinExistence type="predicted"/>
<dbReference type="InterPro" id="IPR036291">
    <property type="entry name" value="NAD(P)-bd_dom_sf"/>
</dbReference>
<accession>A0A7Y7IXI8</accession>
<comment type="caution">
    <text evidence="1">The sequence shown here is derived from an EMBL/GenBank/DDBJ whole genome shotgun (WGS) entry which is preliminary data.</text>
</comment>
<dbReference type="Gene3D" id="3.40.50.720">
    <property type="entry name" value="NAD(P)-binding Rossmann-like Domain"/>
    <property type="match status" value="1"/>
</dbReference>